<accession>A0A160P0E7</accession>
<sequence length="708" mass="76674">MTEDGTVPRQRFDASGDRSVAAERIHSVHTGDVLPPEALHTPKDVTAARGTSNLPRAGLCLGREEELTELRRMLTGRREGAITQSGAVSGLGGIGKTTLALHYAHRHRDDYALIWWINAASAEEIETSLIGLTRLLVPSWVGTVGRTEQVEWAKQWLTWHPDWLLVYDNVEDPDDLTPYTGALHRGHHLATSRRSTGWPDDSPTLILGTLSPDDAAELLCRLALKGGTPSPSDQADAHALAEDLGHLPLAIKQAGAYLGQNRGVSMAAYRRRLDTKLAKTAHGIGAERTIARVWNVTLHTLEQENPLAVDLLHTAAWLAPDAIPYALLTPPGTDPDDVAEAIGTLAAYSMATDTGKTVSVHRLVQTVLRTPRPLDTAEPPLHLLGRAQAERALLDALPPRPDQDNPTGDQWDALIPHLIALATTFSASDVDSPLVRAYITAVERLEEQGHMARSIPLCEAVLTYCEQALVLTHPNTLVSRNILANAYQDAGEPERAIALHEANLPQFEQTLGPTHPNTLVSRNNLANAYQDAGEPDRAIALHEANLPQFEQTLGPTHPRALMSRNNLANAYESAGDLDRAIPLYEANLAQCEQTLSPAHPNTLVSRNNLASAYQATGNLDRAITLHETNLALREQTLGPTHPDTLVSRNNLAAAYQDAGDLDGAVALYEATLAQREQTLGPTHPKTLISRNNLACARKAAEAAQHPPS</sequence>
<reference evidence="2 3" key="1">
    <citation type="journal article" date="2016" name="Genome Announc.">
        <title>Complete Genome Sequence of Thiostrepton-Producing Streptomyces laurentii ATCC 31255.</title>
        <authorList>
            <person name="Doi K."/>
            <person name="Fujino Y."/>
            <person name="Nagayoshi Y."/>
            <person name="Ohshima T."/>
            <person name="Ogata S."/>
        </authorList>
    </citation>
    <scope>NUCLEOTIDE SEQUENCE [LARGE SCALE GENOMIC DNA]</scope>
    <source>
        <strain evidence="2 3">ATCC 31255</strain>
    </source>
</reference>
<dbReference type="InterPro" id="IPR053137">
    <property type="entry name" value="NLR-like"/>
</dbReference>
<dbReference type="Gene3D" id="1.25.40.10">
    <property type="entry name" value="Tetratricopeptide repeat domain"/>
    <property type="match status" value="2"/>
</dbReference>
<dbReference type="PANTHER" id="PTHR46082:SF6">
    <property type="entry name" value="AAA+ ATPASE DOMAIN-CONTAINING PROTEIN-RELATED"/>
    <property type="match status" value="1"/>
</dbReference>
<dbReference type="NCBIfam" id="NF040586">
    <property type="entry name" value="FxSxx_TPR"/>
    <property type="match status" value="1"/>
</dbReference>
<feature type="region of interest" description="Disordered" evidence="1">
    <location>
        <begin position="29"/>
        <end position="51"/>
    </location>
</feature>
<dbReference type="KEGG" id="slau:SLA_3122"/>
<dbReference type="InterPro" id="IPR019734">
    <property type="entry name" value="TPR_rpt"/>
</dbReference>
<dbReference type="Proteomes" id="UP000217676">
    <property type="component" value="Chromosome"/>
</dbReference>
<dbReference type="SUPFAM" id="SSF52540">
    <property type="entry name" value="P-loop containing nucleoside triphosphate hydrolases"/>
    <property type="match status" value="1"/>
</dbReference>
<dbReference type="SUPFAM" id="SSF48452">
    <property type="entry name" value="TPR-like"/>
    <property type="match status" value="2"/>
</dbReference>
<organism evidence="2 3">
    <name type="scientific">Streptomyces laurentii</name>
    <dbReference type="NCBI Taxonomy" id="39478"/>
    <lineage>
        <taxon>Bacteria</taxon>
        <taxon>Bacillati</taxon>
        <taxon>Actinomycetota</taxon>
        <taxon>Actinomycetes</taxon>
        <taxon>Kitasatosporales</taxon>
        <taxon>Streptomycetaceae</taxon>
        <taxon>Streptomyces</taxon>
    </lineage>
</organism>
<dbReference type="SMART" id="SM00028">
    <property type="entry name" value="TPR"/>
    <property type="match status" value="5"/>
</dbReference>
<dbReference type="Gene3D" id="3.40.50.300">
    <property type="entry name" value="P-loop containing nucleotide triphosphate hydrolases"/>
    <property type="match status" value="1"/>
</dbReference>
<dbReference type="Pfam" id="PF13374">
    <property type="entry name" value="TPR_10"/>
    <property type="match status" value="1"/>
</dbReference>
<proteinExistence type="predicted"/>
<keyword evidence="3" id="KW-1185">Reference proteome</keyword>
<dbReference type="AlphaFoldDB" id="A0A160P0E7"/>
<protein>
    <submittedName>
        <fullName evidence="2">PPR repeat protein</fullName>
    </submittedName>
</protein>
<dbReference type="InterPro" id="IPR011990">
    <property type="entry name" value="TPR-like_helical_dom_sf"/>
</dbReference>
<dbReference type="Pfam" id="PF13424">
    <property type="entry name" value="TPR_12"/>
    <property type="match status" value="2"/>
</dbReference>
<evidence type="ECO:0000256" key="1">
    <source>
        <dbReference type="SAM" id="MobiDB-lite"/>
    </source>
</evidence>
<name>A0A160P0E7_STRLU</name>
<dbReference type="PANTHER" id="PTHR46082">
    <property type="entry name" value="ATP/GTP-BINDING PROTEIN-RELATED"/>
    <property type="match status" value="1"/>
</dbReference>
<gene>
    <name evidence="2" type="ORF">SLA_3122</name>
</gene>
<dbReference type="EMBL" id="AP017424">
    <property type="protein sequence ID" value="BAU84036.1"/>
    <property type="molecule type" value="Genomic_DNA"/>
</dbReference>
<evidence type="ECO:0000313" key="3">
    <source>
        <dbReference type="Proteomes" id="UP000217676"/>
    </source>
</evidence>
<evidence type="ECO:0000313" key="2">
    <source>
        <dbReference type="EMBL" id="BAU84036.1"/>
    </source>
</evidence>
<dbReference type="InterPro" id="IPR027417">
    <property type="entry name" value="P-loop_NTPase"/>
</dbReference>